<name>A0AAE8N669_9PEZI</name>
<dbReference type="Pfam" id="PF01073">
    <property type="entry name" value="3Beta_HSD"/>
    <property type="match status" value="1"/>
</dbReference>
<evidence type="ECO:0000256" key="2">
    <source>
        <dbReference type="ARBA" id="ARBA00023002"/>
    </source>
</evidence>
<feature type="domain" description="Ketoreductase" evidence="4">
    <location>
        <begin position="10"/>
        <end position="154"/>
    </location>
</feature>
<gene>
    <name evidence="5" type="ORF">DNG_09058</name>
</gene>
<keyword evidence="3" id="KW-1133">Transmembrane helix</keyword>
<accession>A0AAE8N669</accession>
<feature type="transmembrane region" description="Helical" evidence="3">
    <location>
        <begin position="6"/>
        <end position="26"/>
    </location>
</feature>
<dbReference type="InterPro" id="IPR036291">
    <property type="entry name" value="NAD(P)-bd_dom_sf"/>
</dbReference>
<keyword evidence="3" id="KW-0812">Transmembrane</keyword>
<dbReference type="EMBL" id="ONZQ02000015">
    <property type="protein sequence ID" value="SPO06369.1"/>
    <property type="molecule type" value="Genomic_DNA"/>
</dbReference>
<comment type="caution">
    <text evidence="5">The sequence shown here is derived from an EMBL/GenBank/DDBJ whole genome shotgun (WGS) entry which is preliminary data.</text>
</comment>
<keyword evidence="3" id="KW-0472">Membrane</keyword>
<dbReference type="GO" id="GO:0006694">
    <property type="term" value="P:steroid biosynthetic process"/>
    <property type="evidence" value="ECO:0007669"/>
    <property type="project" value="InterPro"/>
</dbReference>
<dbReference type="PANTHER" id="PTHR43245:SF51">
    <property type="entry name" value="SHORT CHAIN DEHYDROGENASE_REDUCTASE FAMILY 42E, MEMBER 2"/>
    <property type="match status" value="1"/>
</dbReference>
<dbReference type="PROSITE" id="PS51257">
    <property type="entry name" value="PROKAR_LIPOPROTEIN"/>
    <property type="match status" value="1"/>
</dbReference>
<dbReference type="AlphaFoldDB" id="A0AAE8N669"/>
<keyword evidence="2" id="KW-0560">Oxidoreductase</keyword>
<evidence type="ECO:0000256" key="1">
    <source>
        <dbReference type="ARBA" id="ARBA00009219"/>
    </source>
</evidence>
<dbReference type="SMART" id="SM00822">
    <property type="entry name" value="PKS_KR"/>
    <property type="match status" value="1"/>
</dbReference>
<evidence type="ECO:0000313" key="6">
    <source>
        <dbReference type="Proteomes" id="UP001187682"/>
    </source>
</evidence>
<evidence type="ECO:0000313" key="5">
    <source>
        <dbReference type="EMBL" id="SPO06369.1"/>
    </source>
</evidence>
<organism evidence="5 6">
    <name type="scientific">Cephalotrichum gorgonifer</name>
    <dbReference type="NCBI Taxonomy" id="2041049"/>
    <lineage>
        <taxon>Eukaryota</taxon>
        <taxon>Fungi</taxon>
        <taxon>Dikarya</taxon>
        <taxon>Ascomycota</taxon>
        <taxon>Pezizomycotina</taxon>
        <taxon>Sordariomycetes</taxon>
        <taxon>Hypocreomycetidae</taxon>
        <taxon>Microascales</taxon>
        <taxon>Microascaceae</taxon>
        <taxon>Cephalotrichum</taxon>
    </lineage>
</organism>
<keyword evidence="6" id="KW-1185">Reference proteome</keyword>
<dbReference type="PANTHER" id="PTHR43245">
    <property type="entry name" value="BIFUNCTIONAL POLYMYXIN RESISTANCE PROTEIN ARNA"/>
    <property type="match status" value="1"/>
</dbReference>
<sequence>MNDVKAPLLGLVLVTGGCGFLGYALVRQLLDDAEVGQVHIVDRKISHNRHDGAHYHECTVTDRAELERLFQEIRPNAVFHLASPTFAAGTQADQYDTNVEGTKILLEIAADCPSTKAFVHCSSVDVYADAPHVNVDETQKTWVSSPHAPGPYEKSKAIADGMALAANGPRLATASLRGAHMYGPRCSQGLPPLIRLSEGSMPLFQMGPGTNMVDCVSSDNAAAAHILAAKALLDHGRADGEIAGEAFNICDGEPMLFWHHTCLVWNAVRGRDVAGELIRIPEWLARLIFGLVRWVFLIFTAGYVDPPPNMGSTPLSYALEHRTYDSRKARERLGFRPTSDHEEVIRQAVDEALGRQPAK</sequence>
<dbReference type="Gene3D" id="3.40.50.720">
    <property type="entry name" value="NAD(P)-binding Rossmann-like Domain"/>
    <property type="match status" value="1"/>
</dbReference>
<protein>
    <recommendedName>
        <fullName evidence="4">Ketoreductase domain-containing protein</fullName>
    </recommendedName>
</protein>
<dbReference type="Proteomes" id="UP001187682">
    <property type="component" value="Unassembled WGS sequence"/>
</dbReference>
<reference evidence="5" key="1">
    <citation type="submission" date="2018-03" db="EMBL/GenBank/DDBJ databases">
        <authorList>
            <person name="Guldener U."/>
        </authorList>
    </citation>
    <scope>NUCLEOTIDE SEQUENCE</scope>
</reference>
<dbReference type="InterPro" id="IPR057326">
    <property type="entry name" value="KR_dom"/>
</dbReference>
<dbReference type="GO" id="GO:0016616">
    <property type="term" value="F:oxidoreductase activity, acting on the CH-OH group of donors, NAD or NADP as acceptor"/>
    <property type="evidence" value="ECO:0007669"/>
    <property type="project" value="InterPro"/>
</dbReference>
<dbReference type="SUPFAM" id="SSF51735">
    <property type="entry name" value="NAD(P)-binding Rossmann-fold domains"/>
    <property type="match status" value="1"/>
</dbReference>
<proteinExistence type="inferred from homology"/>
<comment type="similarity">
    <text evidence="1">Belongs to the 3-beta-HSD family.</text>
</comment>
<evidence type="ECO:0000259" key="4">
    <source>
        <dbReference type="SMART" id="SM00822"/>
    </source>
</evidence>
<dbReference type="InterPro" id="IPR002225">
    <property type="entry name" value="3Beta_OHSteriod_DH/Estase"/>
</dbReference>
<evidence type="ECO:0000256" key="3">
    <source>
        <dbReference type="SAM" id="Phobius"/>
    </source>
</evidence>
<dbReference type="InterPro" id="IPR050177">
    <property type="entry name" value="Lipid_A_modif_metabolic_enz"/>
</dbReference>